<dbReference type="GO" id="GO:0003700">
    <property type="term" value="F:DNA-binding transcription factor activity"/>
    <property type="evidence" value="ECO:0007669"/>
    <property type="project" value="TreeGrafter"/>
</dbReference>
<protein>
    <submittedName>
        <fullName evidence="6">TetR family transcriptional regulator</fullName>
    </submittedName>
</protein>
<evidence type="ECO:0000313" key="7">
    <source>
        <dbReference type="Proteomes" id="UP000319516"/>
    </source>
</evidence>
<dbReference type="AlphaFoldDB" id="A0A542YW47"/>
<gene>
    <name evidence="6" type="ORF">FB467_3499</name>
</gene>
<accession>A0A542YW47</accession>
<proteinExistence type="predicted"/>
<dbReference type="EMBL" id="VFOP01000001">
    <property type="protein sequence ID" value="TQL52318.1"/>
    <property type="molecule type" value="Genomic_DNA"/>
</dbReference>
<dbReference type="Pfam" id="PF00440">
    <property type="entry name" value="TetR_N"/>
    <property type="match status" value="1"/>
</dbReference>
<sequence>MSDRQTQIVQAARAIVAERGVGALSVRSTAARAGIGASTLRHYFPTQQALFDAVVGAAFHDELDDLRIADTRVPAGQRLTECMAQFLPPSENDIPGLLNWLTMYTAALGPERTEQGTRALTSLTALGRQRVHGWLEVLHADDLLRHADLSRHTTVLMTYLDGLCLALLAPGPGGITVEQARGHLRELIDAMVVAPS</sequence>
<feature type="DNA-binding region" description="H-T-H motif" evidence="4">
    <location>
        <begin position="25"/>
        <end position="44"/>
    </location>
</feature>
<keyword evidence="3" id="KW-0804">Transcription</keyword>
<keyword evidence="2 4" id="KW-0238">DNA-binding</keyword>
<dbReference type="InterPro" id="IPR009057">
    <property type="entry name" value="Homeodomain-like_sf"/>
</dbReference>
<evidence type="ECO:0000256" key="1">
    <source>
        <dbReference type="ARBA" id="ARBA00023015"/>
    </source>
</evidence>
<dbReference type="Pfam" id="PF17946">
    <property type="entry name" value="RecC_C"/>
    <property type="match status" value="1"/>
</dbReference>
<name>A0A542YW47_9MICO</name>
<dbReference type="Gene3D" id="1.10.357.10">
    <property type="entry name" value="Tetracycline Repressor, domain 2"/>
    <property type="match status" value="1"/>
</dbReference>
<evidence type="ECO:0000256" key="2">
    <source>
        <dbReference type="ARBA" id="ARBA00023125"/>
    </source>
</evidence>
<evidence type="ECO:0000256" key="4">
    <source>
        <dbReference type="PROSITE-ProRule" id="PRU00335"/>
    </source>
</evidence>
<comment type="caution">
    <text evidence="6">The sequence shown here is derived from an EMBL/GenBank/DDBJ whole genome shotgun (WGS) entry which is preliminary data.</text>
</comment>
<dbReference type="GO" id="GO:0000976">
    <property type="term" value="F:transcription cis-regulatory region binding"/>
    <property type="evidence" value="ECO:0007669"/>
    <property type="project" value="TreeGrafter"/>
</dbReference>
<dbReference type="RefSeq" id="WP_170230815.1">
    <property type="nucleotide sequence ID" value="NZ_BAAAIK010000001.1"/>
</dbReference>
<dbReference type="PROSITE" id="PS50977">
    <property type="entry name" value="HTH_TETR_2"/>
    <property type="match status" value="1"/>
</dbReference>
<keyword evidence="1" id="KW-0805">Transcription regulation</keyword>
<dbReference type="PRINTS" id="PR00455">
    <property type="entry name" value="HTHTETR"/>
</dbReference>
<evidence type="ECO:0000259" key="5">
    <source>
        <dbReference type="PROSITE" id="PS50977"/>
    </source>
</evidence>
<dbReference type="InterPro" id="IPR050109">
    <property type="entry name" value="HTH-type_TetR-like_transc_reg"/>
</dbReference>
<dbReference type="PANTHER" id="PTHR30055:SF234">
    <property type="entry name" value="HTH-TYPE TRANSCRIPTIONAL REGULATOR BETI"/>
    <property type="match status" value="1"/>
</dbReference>
<dbReference type="PANTHER" id="PTHR30055">
    <property type="entry name" value="HTH-TYPE TRANSCRIPTIONAL REGULATOR RUTR"/>
    <property type="match status" value="1"/>
</dbReference>
<reference evidence="6 7" key="1">
    <citation type="submission" date="2019-06" db="EMBL/GenBank/DDBJ databases">
        <title>Sequencing the genomes of 1000 actinobacteria strains.</title>
        <authorList>
            <person name="Klenk H.-P."/>
        </authorList>
    </citation>
    <scope>NUCLEOTIDE SEQUENCE [LARGE SCALE GENOMIC DNA]</scope>
    <source>
        <strain evidence="6 7">DSM 12335</strain>
    </source>
</reference>
<evidence type="ECO:0000256" key="3">
    <source>
        <dbReference type="ARBA" id="ARBA00023163"/>
    </source>
</evidence>
<dbReference type="InterPro" id="IPR001647">
    <property type="entry name" value="HTH_TetR"/>
</dbReference>
<evidence type="ECO:0000313" key="6">
    <source>
        <dbReference type="EMBL" id="TQL52318.1"/>
    </source>
</evidence>
<feature type="domain" description="HTH tetR-type" evidence="5">
    <location>
        <begin position="2"/>
        <end position="62"/>
    </location>
</feature>
<dbReference type="InterPro" id="IPR036271">
    <property type="entry name" value="Tet_transcr_reg_TetR-rel_C_sf"/>
</dbReference>
<dbReference type="SUPFAM" id="SSF46689">
    <property type="entry name" value="Homeodomain-like"/>
    <property type="match status" value="1"/>
</dbReference>
<dbReference type="SUPFAM" id="SSF48498">
    <property type="entry name" value="Tetracyclin repressor-like, C-terminal domain"/>
    <property type="match status" value="1"/>
</dbReference>
<dbReference type="Proteomes" id="UP000319516">
    <property type="component" value="Unassembled WGS sequence"/>
</dbReference>
<keyword evidence="7" id="KW-1185">Reference proteome</keyword>
<dbReference type="InterPro" id="IPR041500">
    <property type="entry name" value="RecC_C"/>
</dbReference>
<organism evidence="6 7">
    <name type="scientific">Ornithinicoccus hortensis</name>
    <dbReference type="NCBI Taxonomy" id="82346"/>
    <lineage>
        <taxon>Bacteria</taxon>
        <taxon>Bacillati</taxon>
        <taxon>Actinomycetota</taxon>
        <taxon>Actinomycetes</taxon>
        <taxon>Micrococcales</taxon>
        <taxon>Intrasporangiaceae</taxon>
        <taxon>Ornithinicoccus</taxon>
    </lineage>
</organism>